<gene>
    <name evidence="1" type="ORF">CBO05P2_111</name>
</gene>
<name>A0A060N3M6_CLOBO</name>
<organism evidence="1">
    <name type="scientific">Clostridium botulinum B str. Osaka05</name>
    <dbReference type="NCBI Taxonomy" id="1407017"/>
    <lineage>
        <taxon>Bacteria</taxon>
        <taxon>Bacillati</taxon>
        <taxon>Bacillota</taxon>
        <taxon>Clostridia</taxon>
        <taxon>Eubacteriales</taxon>
        <taxon>Clostridiaceae</taxon>
        <taxon>Clostridium</taxon>
    </lineage>
</organism>
<reference evidence="1" key="1">
    <citation type="submission" date="2013-10" db="EMBL/GenBank/DDBJ databases">
        <title>Draft genome sequence of Clostridium botulinum type B strain Osaka05.</title>
        <authorList>
            <person name="Sakaguchi Y."/>
            <person name="Hosomi K."/>
            <person name="Uchiyama J."/>
            <person name="Ogura Y."/>
            <person name="Sakaguchi M."/>
            <person name="Kohda T."/>
            <person name="Mukamoto M."/>
            <person name="Misawa N."/>
            <person name="Matsuzaki S."/>
            <person name="Hayashi T."/>
            <person name="Kozaki S."/>
        </authorList>
    </citation>
    <scope>NUCLEOTIDE SEQUENCE</scope>
    <source>
        <strain evidence="1">Osaka05</strain>
    </source>
</reference>
<sequence>MGMYTGIRFKGYVKPEFREEFKVVAIDGEWEKHQDPIIKKFGEIGRSGFIPKGMLCYMPNEWENKDEKATEGFERTYNKETGYWTFQCSLKNYESEIEKWFKIVPYFIERIEHLEYFYEEWDYSEQYDLVNGEVELINEKFKAYGYMY</sequence>
<protein>
    <submittedName>
        <fullName evidence="1">Uncharacterized protein</fullName>
    </submittedName>
</protein>
<dbReference type="EMBL" id="BA000059">
    <property type="protein sequence ID" value="BAO05136.1"/>
    <property type="molecule type" value="Genomic_DNA"/>
</dbReference>
<proteinExistence type="predicted"/>
<dbReference type="Proteomes" id="UP000054164">
    <property type="component" value="Unassembled WGS sequence"/>
</dbReference>
<dbReference type="HOGENOM" id="CLU_1755646_0_0_9"/>
<evidence type="ECO:0000313" key="1">
    <source>
        <dbReference type="EMBL" id="BAO05136.1"/>
    </source>
</evidence>
<accession>A0A060N3M6</accession>
<dbReference type="AlphaFoldDB" id="A0A060N3M6"/>